<comment type="caution">
    <text evidence="1">The sequence shown here is derived from an EMBL/GenBank/DDBJ whole genome shotgun (WGS) entry which is preliminary data.</text>
</comment>
<dbReference type="OrthoDB" id="8452671at2"/>
<gene>
    <name evidence="1" type="ORF">FHY56_10760</name>
</gene>
<dbReference type="AlphaFoldDB" id="A0A502BMR6"/>
<keyword evidence="2" id="KW-1185">Reference proteome</keyword>
<evidence type="ECO:0000313" key="2">
    <source>
        <dbReference type="Proteomes" id="UP000315388"/>
    </source>
</evidence>
<dbReference type="EMBL" id="VEWJ01000006">
    <property type="protein sequence ID" value="TPF75190.1"/>
    <property type="molecule type" value="Genomic_DNA"/>
</dbReference>
<dbReference type="Gene3D" id="2.40.10.180">
    <property type="entry name" value="Phage tail proteins"/>
    <property type="match status" value="1"/>
</dbReference>
<accession>A0A502BMR6</accession>
<organism evidence="1 2">
    <name type="scientific">Brucella gallinifaecis</name>
    <dbReference type="NCBI Taxonomy" id="215590"/>
    <lineage>
        <taxon>Bacteria</taxon>
        <taxon>Pseudomonadati</taxon>
        <taxon>Pseudomonadota</taxon>
        <taxon>Alphaproteobacteria</taxon>
        <taxon>Hyphomicrobiales</taxon>
        <taxon>Brucellaceae</taxon>
        <taxon>Brucella/Ochrobactrum group</taxon>
        <taxon>Brucella</taxon>
    </lineage>
</organism>
<sequence>MSRPAVFAGMGGAFVASLGNVDIELTIGDDAREPMRGIFRRVRDTDLLDLEGVAAEGIRYTLALEGDGIDAVRQGDTVKILASDDDKNIGDVFEIASHVDDGRAMKRFFLRNY</sequence>
<evidence type="ECO:0000313" key="1">
    <source>
        <dbReference type="EMBL" id="TPF75190.1"/>
    </source>
</evidence>
<dbReference type="Proteomes" id="UP000315388">
    <property type="component" value="Unassembled WGS sequence"/>
</dbReference>
<dbReference type="InterPro" id="IPR053734">
    <property type="entry name" value="Phage_Head-Tail_Connect_sf"/>
</dbReference>
<proteinExistence type="predicted"/>
<dbReference type="RefSeq" id="WP_140905165.1">
    <property type="nucleotide sequence ID" value="NZ_JBHTMD010000007.1"/>
</dbReference>
<name>A0A502BMR6_9HYPH</name>
<reference evidence="1 2" key="1">
    <citation type="journal article" date="2003" name="Int. J. Syst. Evol. Microbiol.">
        <title>Towards a standardized format for the description of a novel species (of an established genus): Ochrobactrum gallinifaecis sp. nov.</title>
        <authorList>
            <person name="Kampfer P."/>
            <person name="Buczolits S."/>
            <person name="Albrecht A."/>
            <person name="Busse H.J."/>
            <person name="Stackebrandt E."/>
        </authorList>
    </citation>
    <scope>NUCLEOTIDE SEQUENCE [LARGE SCALE GENOMIC DNA]</scope>
    <source>
        <strain evidence="1 2">ISO 196</strain>
    </source>
</reference>
<protein>
    <submittedName>
        <fullName evidence="1">Uncharacterized protein</fullName>
    </submittedName>
</protein>